<name>A0ABT9BKS0_9MICO</name>
<comment type="caution">
    <text evidence="10">The sequence shown here is derived from an EMBL/GenBank/DDBJ whole genome shotgun (WGS) entry which is preliminary data.</text>
</comment>
<dbReference type="PROSITE" id="PS50893">
    <property type="entry name" value="ABC_TRANSPORTER_2"/>
    <property type="match status" value="1"/>
</dbReference>
<evidence type="ECO:0000256" key="4">
    <source>
        <dbReference type="ARBA" id="ARBA00022475"/>
    </source>
</evidence>
<keyword evidence="5" id="KW-0547">Nucleotide-binding</keyword>
<dbReference type="CDD" id="cd03225">
    <property type="entry name" value="ABC_cobalt_CbiO_domain1"/>
    <property type="match status" value="1"/>
</dbReference>
<evidence type="ECO:0000256" key="3">
    <source>
        <dbReference type="ARBA" id="ARBA00022448"/>
    </source>
</evidence>
<feature type="domain" description="ABC transporter" evidence="9">
    <location>
        <begin position="6"/>
        <end position="246"/>
    </location>
</feature>
<dbReference type="SUPFAM" id="SSF52540">
    <property type="entry name" value="P-loop containing nucleoside triphosphate hydrolases"/>
    <property type="match status" value="1"/>
</dbReference>
<dbReference type="InterPro" id="IPR003593">
    <property type="entry name" value="AAA+_ATPase"/>
</dbReference>
<comment type="similarity">
    <text evidence="2">Belongs to the ABC transporter superfamily.</text>
</comment>
<evidence type="ECO:0000256" key="5">
    <source>
        <dbReference type="ARBA" id="ARBA00022741"/>
    </source>
</evidence>
<dbReference type="RefSeq" id="WP_305002022.1">
    <property type="nucleotide sequence ID" value="NZ_JAUQUB010000001.1"/>
</dbReference>
<evidence type="ECO:0000256" key="7">
    <source>
        <dbReference type="ARBA" id="ARBA00022967"/>
    </source>
</evidence>
<evidence type="ECO:0000256" key="8">
    <source>
        <dbReference type="ARBA" id="ARBA00023136"/>
    </source>
</evidence>
<proteinExistence type="inferred from homology"/>
<evidence type="ECO:0000256" key="6">
    <source>
        <dbReference type="ARBA" id="ARBA00022840"/>
    </source>
</evidence>
<keyword evidence="8" id="KW-0472">Membrane</keyword>
<dbReference type="InterPro" id="IPR015856">
    <property type="entry name" value="ABC_transpr_CbiO/EcfA_su"/>
</dbReference>
<dbReference type="InterPro" id="IPR027417">
    <property type="entry name" value="P-loop_NTPase"/>
</dbReference>
<dbReference type="InterPro" id="IPR050095">
    <property type="entry name" value="ECF_ABC_transporter_ATP-bd"/>
</dbReference>
<evidence type="ECO:0000313" key="10">
    <source>
        <dbReference type="EMBL" id="MDO7881614.1"/>
    </source>
</evidence>
<keyword evidence="11" id="KW-1185">Reference proteome</keyword>
<keyword evidence="6 10" id="KW-0067">ATP-binding</keyword>
<evidence type="ECO:0000256" key="1">
    <source>
        <dbReference type="ARBA" id="ARBA00004202"/>
    </source>
</evidence>
<dbReference type="EMBL" id="JAUQUB010000001">
    <property type="protein sequence ID" value="MDO7881614.1"/>
    <property type="molecule type" value="Genomic_DNA"/>
</dbReference>
<dbReference type="InterPro" id="IPR003439">
    <property type="entry name" value="ABC_transporter-like_ATP-bd"/>
</dbReference>
<evidence type="ECO:0000313" key="11">
    <source>
        <dbReference type="Proteomes" id="UP001241072"/>
    </source>
</evidence>
<dbReference type="Proteomes" id="UP001241072">
    <property type="component" value="Unassembled WGS sequence"/>
</dbReference>
<keyword evidence="3" id="KW-0813">Transport</keyword>
<sequence>MPEPIIAFDAVTYTYAGTDEPALHEISFEIQPGEYVAILGLNGAGKTTLGLCVNGVIPTMLGGELEGTVTVGGLDVSEYPVREMSKLVGVVFDNPEFQMSQMSVAEEVALGLENAGVPYEEMKRIIPDTLELVGLAGFEERSPLGLSGGQQQRLAIAAVLAMKPQILIMDEPTSNLDPIGKQEVFDMAARLNSERGMTVIVIEHEVEVMARYADRVIVLDGGRVIMNGTPQEIFSRVEELAALKLRVPEAAELATILRTEYGDWDGPVPITTEPAVAAVNDLLGATRD</sequence>
<dbReference type="InterPro" id="IPR017871">
    <property type="entry name" value="ABC_transporter-like_CS"/>
</dbReference>
<accession>A0ABT9BKS0</accession>
<protein>
    <submittedName>
        <fullName evidence="10">ATP-binding cassette domain-containing protein</fullName>
    </submittedName>
</protein>
<dbReference type="PROSITE" id="PS00211">
    <property type="entry name" value="ABC_TRANSPORTER_1"/>
    <property type="match status" value="1"/>
</dbReference>
<evidence type="ECO:0000256" key="2">
    <source>
        <dbReference type="ARBA" id="ARBA00005417"/>
    </source>
</evidence>
<dbReference type="Pfam" id="PF00005">
    <property type="entry name" value="ABC_tran"/>
    <property type="match status" value="1"/>
</dbReference>
<comment type="subcellular location">
    <subcellularLocation>
        <location evidence="1">Cell membrane</location>
        <topology evidence="1">Peripheral membrane protein</topology>
    </subcellularLocation>
</comment>
<keyword evidence="7" id="KW-1278">Translocase</keyword>
<keyword evidence="4" id="KW-1003">Cell membrane</keyword>
<dbReference type="PANTHER" id="PTHR43553">
    <property type="entry name" value="HEAVY METAL TRANSPORTER"/>
    <property type="match status" value="1"/>
</dbReference>
<gene>
    <name evidence="10" type="ORF">Q5716_05160</name>
</gene>
<dbReference type="GO" id="GO:0005524">
    <property type="term" value="F:ATP binding"/>
    <property type="evidence" value="ECO:0007669"/>
    <property type="project" value="UniProtKB-KW"/>
</dbReference>
<reference evidence="10 11" key="1">
    <citation type="submission" date="2023-07" db="EMBL/GenBank/DDBJ databases">
        <title>Protaetiibacter sp. nov WY-16 isolated from soil.</title>
        <authorList>
            <person name="Liu B."/>
            <person name="Wan Y."/>
        </authorList>
    </citation>
    <scope>NUCLEOTIDE SEQUENCE [LARGE SCALE GENOMIC DNA]</scope>
    <source>
        <strain evidence="10 11">WY-16</strain>
    </source>
</reference>
<organism evidence="10 11">
    <name type="scientific">Antiquaquibacter soli</name>
    <dbReference type="NCBI Taxonomy" id="3064523"/>
    <lineage>
        <taxon>Bacteria</taxon>
        <taxon>Bacillati</taxon>
        <taxon>Actinomycetota</taxon>
        <taxon>Actinomycetes</taxon>
        <taxon>Micrococcales</taxon>
        <taxon>Microbacteriaceae</taxon>
        <taxon>Antiquaquibacter</taxon>
    </lineage>
</organism>
<dbReference type="PANTHER" id="PTHR43553:SF27">
    <property type="entry name" value="ENERGY-COUPLING FACTOR TRANSPORTER ATP-BINDING PROTEIN ECFA2"/>
    <property type="match status" value="1"/>
</dbReference>
<evidence type="ECO:0000259" key="9">
    <source>
        <dbReference type="PROSITE" id="PS50893"/>
    </source>
</evidence>
<dbReference type="SMART" id="SM00382">
    <property type="entry name" value="AAA"/>
    <property type="match status" value="1"/>
</dbReference>
<dbReference type="Gene3D" id="3.40.50.300">
    <property type="entry name" value="P-loop containing nucleotide triphosphate hydrolases"/>
    <property type="match status" value="1"/>
</dbReference>